<dbReference type="Pfam" id="PF07167">
    <property type="entry name" value="PhaC_N"/>
    <property type="match status" value="1"/>
</dbReference>
<dbReference type="Proteomes" id="UP000239239">
    <property type="component" value="Unassembled WGS sequence"/>
</dbReference>
<keyword evidence="2" id="KW-0012">Acyltransferase</keyword>
<dbReference type="Gene3D" id="3.40.50.1820">
    <property type="entry name" value="alpha/beta hydrolase"/>
    <property type="match status" value="1"/>
</dbReference>
<proteinExistence type="predicted"/>
<reference evidence="5 6" key="1">
    <citation type="submission" date="2018-02" db="EMBL/GenBank/DDBJ databases">
        <title>Draft genome sequences of four Legionella pneumophila clinical strains isolated in Ontario.</title>
        <authorList>
            <person name="Fortuna A."/>
            <person name="Ramnarine R."/>
            <person name="Li A."/>
            <person name="Frantz C."/>
            <person name="Mallo G."/>
        </authorList>
    </citation>
    <scope>NUCLEOTIDE SEQUENCE [LARGE SCALE GENOMIC DNA]</scope>
    <source>
        <strain evidence="5 6">LG61</strain>
    </source>
</reference>
<evidence type="ECO:0000256" key="1">
    <source>
        <dbReference type="ARBA" id="ARBA00022679"/>
    </source>
</evidence>
<evidence type="ECO:0000313" key="5">
    <source>
        <dbReference type="EMBL" id="PPK29698.1"/>
    </source>
</evidence>
<evidence type="ECO:0000259" key="4">
    <source>
        <dbReference type="Pfam" id="PF12551"/>
    </source>
</evidence>
<dbReference type="PANTHER" id="PTHR36837">
    <property type="entry name" value="POLY(3-HYDROXYALKANOATE) POLYMERASE SUBUNIT PHAC"/>
    <property type="match status" value="1"/>
</dbReference>
<dbReference type="GO" id="GO:0042619">
    <property type="term" value="P:poly-hydroxybutyrate biosynthetic process"/>
    <property type="evidence" value="ECO:0007669"/>
    <property type="project" value="InterPro"/>
</dbReference>
<dbReference type="PANTHER" id="PTHR36837:SF5">
    <property type="entry name" value="POLY-3-HYDROXYBUTYRATE SYNTHASE"/>
    <property type="match status" value="1"/>
</dbReference>
<keyword evidence="1" id="KW-0808">Transferase</keyword>
<dbReference type="InterPro" id="IPR029058">
    <property type="entry name" value="AB_hydrolase_fold"/>
</dbReference>
<feature type="domain" description="Poly-beta-hydroxybutyrate polymerase N-terminal" evidence="3">
    <location>
        <begin position="130"/>
        <end position="299"/>
    </location>
</feature>
<dbReference type="SUPFAM" id="SSF53474">
    <property type="entry name" value="alpha/beta-Hydrolases"/>
    <property type="match status" value="1"/>
</dbReference>
<dbReference type="InterPro" id="IPR010941">
    <property type="entry name" value="PhaC_N"/>
</dbReference>
<organism evidence="5 6">
    <name type="scientific">Legionella pneumophila</name>
    <dbReference type="NCBI Taxonomy" id="446"/>
    <lineage>
        <taxon>Bacteria</taxon>
        <taxon>Pseudomonadati</taxon>
        <taxon>Pseudomonadota</taxon>
        <taxon>Gammaproteobacteria</taxon>
        <taxon>Legionellales</taxon>
        <taxon>Legionellaceae</taxon>
        <taxon>Legionella</taxon>
    </lineage>
</organism>
<dbReference type="GO" id="GO:0016746">
    <property type="term" value="F:acyltransferase activity"/>
    <property type="evidence" value="ECO:0007669"/>
    <property type="project" value="UniProtKB-KW"/>
</dbReference>
<feature type="domain" description="Poly-beta-hydroxybutyrate polymerase N-terminal" evidence="4">
    <location>
        <begin position="60"/>
        <end position="100"/>
    </location>
</feature>
<name>A0A2S6EWY8_LEGPN</name>
<dbReference type="OrthoDB" id="7208816at2"/>
<evidence type="ECO:0000259" key="3">
    <source>
        <dbReference type="Pfam" id="PF07167"/>
    </source>
</evidence>
<gene>
    <name evidence="5" type="ORF">C3928_11520</name>
</gene>
<protein>
    <submittedName>
        <fullName evidence="5">PHA synthase</fullName>
    </submittedName>
</protein>
<dbReference type="InterPro" id="IPR051321">
    <property type="entry name" value="PHA/PHB_synthase"/>
</dbReference>
<dbReference type="EMBL" id="PQWY01000016">
    <property type="protein sequence ID" value="PPK29698.1"/>
    <property type="molecule type" value="Genomic_DNA"/>
</dbReference>
<dbReference type="Pfam" id="PF12551">
    <property type="entry name" value="PHBC_N"/>
    <property type="match status" value="1"/>
</dbReference>
<comment type="caution">
    <text evidence="5">The sequence shown here is derived from an EMBL/GenBank/DDBJ whole genome shotgun (WGS) entry which is preliminary data.</text>
</comment>
<dbReference type="AlphaFoldDB" id="A0A2S6EWY8"/>
<dbReference type="InterPro" id="IPR022211">
    <property type="entry name" value="PHBC_N"/>
</dbReference>
<evidence type="ECO:0000313" key="6">
    <source>
        <dbReference type="Proteomes" id="UP000239239"/>
    </source>
</evidence>
<accession>A0A2S6EWY8</accession>
<evidence type="ECO:0000256" key="2">
    <source>
        <dbReference type="ARBA" id="ARBA00023315"/>
    </source>
</evidence>
<sequence>MSFMECCYTIFYKSNTYRTQGMKKTTEKPINKTKEIPASSKKEILNPLEQTPSPEQSDPIFRFIDKLYQANLGKLTAGISPAALGTAYYSWFAQLLQSPGSMLRLAYYPLLHANDYLSNLFKYDKPRDGKDVRFHTENWSYYPWRLWAEQFLQFEDWCLQASSKVPGIPLHVKRTVTFSTRQILDALSPSNFVLTNPDLLQETIRSNGQNLIRGTELAFQDFVEKITGSPPAGVENFIPGKQVAVTKGKVVYSNHLIELIQYTPQTEKVYKEPILILPAWIMKYYILDLLPENSLVNWLVRQGHTVFIVSWRNPTKEDRNLGLDDYYKLGAMDAINAVSNAIPHTKIHLMGYCLGGTLALLTAAAMAHDHDNRLKTLSLLAAQGDFIDAGELLLFITKSEVSFLKSMMWEQGYLDTKQMSGTFQMLRSYDLIWSKMVQDYMHGTQRGMIPLLAWNADATRMPYKMHSEYLEKLFLNNDFAEGRFILDGKPVVGENIRIPAFVVSTEKDHVAPWKSVYKTHLLINSDITFVLTNGGHNAGIVSEPGHEGRYYRIRERKMDSTYLDPTNWIKKAELREGSWWIAWHDWLVNHSSQKLVSAPKLDKNLPNAPGKYVLQK</sequence>